<dbReference type="EMBL" id="JBHRUJ010000004">
    <property type="protein sequence ID" value="MFC3210168.1"/>
    <property type="molecule type" value="Genomic_DNA"/>
</dbReference>
<name>A0ABV7KL70_PLAOK</name>
<reference evidence="3" key="1">
    <citation type="journal article" date="2019" name="Int. J. Syst. Evol. Microbiol.">
        <title>The Global Catalogue of Microorganisms (GCM) 10K type strain sequencing project: providing services to taxonomists for standard genome sequencing and annotation.</title>
        <authorList>
            <consortium name="The Broad Institute Genomics Platform"/>
            <consortium name="The Broad Institute Genome Sequencing Center for Infectious Disease"/>
            <person name="Wu L."/>
            <person name="Ma J."/>
        </authorList>
    </citation>
    <scope>NUCLEOTIDE SEQUENCE [LARGE SCALE GENOMIC DNA]</scope>
    <source>
        <strain evidence="3">CCM 320</strain>
    </source>
</reference>
<accession>A0ABV7KL70</accession>
<evidence type="ECO:0000313" key="3">
    <source>
        <dbReference type="Proteomes" id="UP001595625"/>
    </source>
</evidence>
<evidence type="ECO:0000256" key="1">
    <source>
        <dbReference type="SAM" id="MobiDB-lite"/>
    </source>
</evidence>
<gene>
    <name evidence="2" type="ORF">ACFOEJ_03650</name>
</gene>
<sequence>MPEIRSDKLLFEAASSFYMPCHPLIRGKSLFIRGWSLFIRASLQNCSFFEFANSSSTAPQSSQPPFPHSQNKSHTQLLIQWAWL</sequence>
<keyword evidence="3" id="KW-1185">Reference proteome</keyword>
<protein>
    <submittedName>
        <fullName evidence="2">Uncharacterized protein</fullName>
    </submittedName>
</protein>
<organism evidence="2 3">
    <name type="scientific">Planomicrobium okeanokoites</name>
    <name type="common">Planococcus okeanokoites</name>
    <name type="synonym">Flavobacterium okeanokoites</name>
    <dbReference type="NCBI Taxonomy" id="244"/>
    <lineage>
        <taxon>Bacteria</taxon>
        <taxon>Bacillati</taxon>
        <taxon>Bacillota</taxon>
        <taxon>Bacilli</taxon>
        <taxon>Bacillales</taxon>
        <taxon>Caryophanaceae</taxon>
        <taxon>Planomicrobium</taxon>
    </lineage>
</organism>
<feature type="region of interest" description="Disordered" evidence="1">
    <location>
        <begin position="54"/>
        <end position="73"/>
    </location>
</feature>
<dbReference type="RefSeq" id="WP_117313218.1">
    <property type="nucleotide sequence ID" value="NZ_JBHRUJ010000004.1"/>
</dbReference>
<dbReference type="Proteomes" id="UP001595625">
    <property type="component" value="Unassembled WGS sequence"/>
</dbReference>
<comment type="caution">
    <text evidence="2">The sequence shown here is derived from an EMBL/GenBank/DDBJ whole genome shotgun (WGS) entry which is preliminary data.</text>
</comment>
<evidence type="ECO:0000313" key="2">
    <source>
        <dbReference type="EMBL" id="MFC3210168.1"/>
    </source>
</evidence>
<proteinExistence type="predicted"/>